<keyword evidence="4 7" id="KW-1133">Transmembrane helix</keyword>
<dbReference type="InterPro" id="IPR002549">
    <property type="entry name" value="AI-2E-like"/>
</dbReference>
<feature type="transmembrane region" description="Helical" evidence="7">
    <location>
        <begin position="158"/>
        <end position="176"/>
    </location>
</feature>
<dbReference type="PANTHER" id="PTHR21716">
    <property type="entry name" value="TRANSMEMBRANE PROTEIN"/>
    <property type="match status" value="1"/>
</dbReference>
<feature type="transmembrane region" description="Helical" evidence="7">
    <location>
        <begin position="267"/>
        <end position="290"/>
    </location>
</feature>
<evidence type="ECO:0000256" key="1">
    <source>
        <dbReference type="ARBA" id="ARBA00004141"/>
    </source>
</evidence>
<feature type="transmembrane region" description="Helical" evidence="7">
    <location>
        <begin position="63"/>
        <end position="85"/>
    </location>
</feature>
<feature type="transmembrane region" description="Helical" evidence="7">
    <location>
        <begin position="310"/>
        <end position="343"/>
    </location>
</feature>
<feature type="transmembrane region" description="Helical" evidence="7">
    <location>
        <begin position="33"/>
        <end position="51"/>
    </location>
</feature>
<comment type="similarity">
    <text evidence="2">Belongs to the autoinducer-2 exporter (AI-2E) (TC 2.A.86) family.</text>
</comment>
<comment type="caution">
    <text evidence="8">The sequence shown here is derived from an EMBL/GenBank/DDBJ whole genome shotgun (WGS) entry which is preliminary data.</text>
</comment>
<proteinExistence type="inferred from homology"/>
<feature type="transmembrane region" description="Helical" evidence="7">
    <location>
        <begin position="7"/>
        <end position="27"/>
    </location>
</feature>
<feature type="compositionally biased region" description="Low complexity" evidence="6">
    <location>
        <begin position="393"/>
        <end position="412"/>
    </location>
</feature>
<evidence type="ECO:0000256" key="5">
    <source>
        <dbReference type="ARBA" id="ARBA00023136"/>
    </source>
</evidence>
<sequence>MSNTSLHYRTFLFLLIAVTIAFGWILWPFYGAVFWGAILAILFTPLHRRLLARTGQRRNLAALATLLVCLLIVILPVAFIAGAIVQQGTSAYEQLRAGQVDLAGYFDRALHALPVSVQEALGRFGLDDMGGLQAKLVSSAARTGQFVAAQALNIGQNTFQFVISFGIMLYLLFFLLRDGALLSARISQAIPLDAEHKRHLFRKFIAVVRATVKGNIAVAFTQGMLGGLIFWILGIHGALLWAVLMAFLSLLPAIGAGLIWGPVAVYFLLTGMVVKGLVLIAYGFLVIGLVDNVLRPILVGKDTRMPDYVVLISTLGGMALFGINGFVIGPLVAALFMAAWDLFTVDNDARDRLEAAGGGAPDESPAARLSAGAPSRRLPSRPEPARELPARPAPAHAPVAAGASPAAAEAQAQNDRNTSADVPERAPRATRRDELPPADPAERQNDRNTSGDTPDRASRTTRRDIPFASDRVIDIAGPGD</sequence>
<gene>
    <name evidence="8" type="ORF">GCM10023144_03070</name>
</gene>
<keyword evidence="5 7" id="KW-0472">Membrane</keyword>
<reference evidence="9" key="1">
    <citation type="journal article" date="2019" name="Int. J. Syst. Evol. Microbiol.">
        <title>The Global Catalogue of Microorganisms (GCM) 10K type strain sequencing project: providing services to taxonomists for standard genome sequencing and annotation.</title>
        <authorList>
            <consortium name="The Broad Institute Genomics Platform"/>
            <consortium name="The Broad Institute Genome Sequencing Center for Infectious Disease"/>
            <person name="Wu L."/>
            <person name="Ma J."/>
        </authorList>
    </citation>
    <scope>NUCLEOTIDE SEQUENCE [LARGE SCALE GENOMIC DNA]</scope>
    <source>
        <strain evidence="9">JCM 17666</strain>
    </source>
</reference>
<evidence type="ECO:0000256" key="4">
    <source>
        <dbReference type="ARBA" id="ARBA00022989"/>
    </source>
</evidence>
<feature type="compositionally biased region" description="Basic and acidic residues" evidence="6">
    <location>
        <begin position="422"/>
        <end position="446"/>
    </location>
</feature>
<keyword evidence="9" id="KW-1185">Reference proteome</keyword>
<organism evidence="8 9">
    <name type="scientific">Pigmentiphaga soli</name>
    <dbReference type="NCBI Taxonomy" id="1007095"/>
    <lineage>
        <taxon>Bacteria</taxon>
        <taxon>Pseudomonadati</taxon>
        <taxon>Pseudomonadota</taxon>
        <taxon>Betaproteobacteria</taxon>
        <taxon>Burkholderiales</taxon>
        <taxon>Alcaligenaceae</taxon>
        <taxon>Pigmentiphaga</taxon>
    </lineage>
</organism>
<name>A0ABP8GEX7_9BURK</name>
<evidence type="ECO:0000256" key="6">
    <source>
        <dbReference type="SAM" id="MobiDB-lite"/>
    </source>
</evidence>
<dbReference type="Pfam" id="PF01594">
    <property type="entry name" value="AI-2E_transport"/>
    <property type="match status" value="1"/>
</dbReference>
<dbReference type="Proteomes" id="UP001501671">
    <property type="component" value="Unassembled WGS sequence"/>
</dbReference>
<feature type="transmembrane region" description="Helical" evidence="7">
    <location>
        <begin position="239"/>
        <end position="260"/>
    </location>
</feature>
<feature type="transmembrane region" description="Helical" evidence="7">
    <location>
        <begin position="212"/>
        <end position="233"/>
    </location>
</feature>
<evidence type="ECO:0000256" key="2">
    <source>
        <dbReference type="ARBA" id="ARBA00009773"/>
    </source>
</evidence>
<evidence type="ECO:0000313" key="8">
    <source>
        <dbReference type="EMBL" id="GAA4322777.1"/>
    </source>
</evidence>
<feature type="region of interest" description="Disordered" evidence="6">
    <location>
        <begin position="354"/>
        <end position="480"/>
    </location>
</feature>
<evidence type="ECO:0000313" key="9">
    <source>
        <dbReference type="Proteomes" id="UP001501671"/>
    </source>
</evidence>
<evidence type="ECO:0000256" key="7">
    <source>
        <dbReference type="SAM" id="Phobius"/>
    </source>
</evidence>
<dbReference type="PANTHER" id="PTHR21716:SF4">
    <property type="entry name" value="TRANSMEMBRANE PROTEIN 245"/>
    <property type="match status" value="1"/>
</dbReference>
<accession>A0ABP8GEX7</accession>
<protein>
    <submittedName>
        <fullName evidence="8">AI-2E family transporter</fullName>
    </submittedName>
</protein>
<comment type="subcellular location">
    <subcellularLocation>
        <location evidence="1">Membrane</location>
        <topology evidence="1">Multi-pass membrane protein</topology>
    </subcellularLocation>
</comment>
<dbReference type="EMBL" id="BAABFO010000001">
    <property type="protein sequence ID" value="GAA4322777.1"/>
    <property type="molecule type" value="Genomic_DNA"/>
</dbReference>
<feature type="compositionally biased region" description="Basic and acidic residues" evidence="6">
    <location>
        <begin position="453"/>
        <end position="465"/>
    </location>
</feature>
<keyword evidence="3 7" id="KW-0812">Transmembrane</keyword>
<evidence type="ECO:0000256" key="3">
    <source>
        <dbReference type="ARBA" id="ARBA00022692"/>
    </source>
</evidence>